<proteinExistence type="predicted"/>
<dbReference type="EMBL" id="JANLCJ010000858">
    <property type="protein sequence ID" value="MCS5737598.1"/>
    <property type="molecule type" value="Genomic_DNA"/>
</dbReference>
<comment type="caution">
    <text evidence="1">The sequence shown here is derived from an EMBL/GenBank/DDBJ whole genome shotgun (WGS) entry which is preliminary data.</text>
</comment>
<protein>
    <submittedName>
        <fullName evidence="1">Uncharacterized protein</fullName>
    </submittedName>
</protein>
<reference evidence="1" key="1">
    <citation type="submission" date="2022-08" db="EMBL/GenBank/DDBJ databases">
        <authorList>
            <person name="Deng Y."/>
            <person name="Han X.-F."/>
            <person name="Zhang Y.-Q."/>
        </authorList>
    </citation>
    <scope>NUCLEOTIDE SEQUENCE</scope>
    <source>
        <strain evidence="1">CPCC 203386</strain>
    </source>
</reference>
<evidence type="ECO:0000313" key="2">
    <source>
        <dbReference type="Proteomes" id="UP001165586"/>
    </source>
</evidence>
<keyword evidence="2" id="KW-1185">Reference proteome</keyword>
<sequence>MTKTEIISQAQREAVRKAQALRVFIKATGFAKTSEVKAQINLIVNGYTSTLSRSGYYPIRPTGLGGTSRCIPVHEIYSKILTIVNSDNADMVAQTPIVRH</sequence>
<dbReference type="RefSeq" id="WP_259544036.1">
    <property type="nucleotide sequence ID" value="NZ_JANLCJ010000858.1"/>
</dbReference>
<accession>A0ABT2HCE2</accession>
<gene>
    <name evidence="1" type="ORF">N1032_28090</name>
</gene>
<organism evidence="1 2">
    <name type="scientific">Herbiconiux daphne</name>
    <dbReference type="NCBI Taxonomy" id="2970914"/>
    <lineage>
        <taxon>Bacteria</taxon>
        <taxon>Bacillati</taxon>
        <taxon>Actinomycetota</taxon>
        <taxon>Actinomycetes</taxon>
        <taxon>Micrococcales</taxon>
        <taxon>Microbacteriaceae</taxon>
        <taxon>Herbiconiux</taxon>
    </lineage>
</organism>
<name>A0ABT2HCE2_9MICO</name>
<dbReference type="Proteomes" id="UP001165586">
    <property type="component" value="Unassembled WGS sequence"/>
</dbReference>
<evidence type="ECO:0000313" key="1">
    <source>
        <dbReference type="EMBL" id="MCS5737598.1"/>
    </source>
</evidence>